<name>A0A2T9Z9A4_9FUNG</name>
<dbReference type="Proteomes" id="UP000245609">
    <property type="component" value="Unassembled WGS sequence"/>
</dbReference>
<keyword evidence="6" id="KW-1003">Cell membrane</keyword>
<evidence type="ECO:0000256" key="14">
    <source>
        <dbReference type="ARBA" id="ARBA00023316"/>
    </source>
</evidence>
<keyword evidence="9 20" id="KW-0732">Signal</keyword>
<evidence type="ECO:0000256" key="1">
    <source>
        <dbReference type="ARBA" id="ARBA00000382"/>
    </source>
</evidence>
<protein>
    <recommendedName>
        <fullName evidence="5">glucan endo-1,3-beta-D-glucosidase</fullName>
        <ecNumber evidence="5">3.2.1.39</ecNumber>
    </recommendedName>
    <alternativeName>
        <fullName evidence="18">Endo-1,3-beta-glucanase btgC</fullName>
    </alternativeName>
    <alternativeName>
        <fullName evidence="17">Laminarinase btgC</fullName>
    </alternativeName>
</protein>
<evidence type="ECO:0000256" key="13">
    <source>
        <dbReference type="ARBA" id="ARBA00023277"/>
    </source>
</evidence>
<dbReference type="GO" id="GO:0009986">
    <property type="term" value="C:cell surface"/>
    <property type="evidence" value="ECO:0007669"/>
    <property type="project" value="TreeGrafter"/>
</dbReference>
<evidence type="ECO:0000256" key="3">
    <source>
        <dbReference type="ARBA" id="ARBA00004401"/>
    </source>
</evidence>
<evidence type="ECO:0000256" key="16">
    <source>
        <dbReference type="ARBA" id="ARBA00037649"/>
    </source>
</evidence>
<dbReference type="OrthoDB" id="77201at2759"/>
<comment type="caution">
    <text evidence="21">The sequence shown here is derived from an EMBL/GenBank/DDBJ whole genome shotgun (WGS) entry which is preliminary data.</text>
</comment>
<keyword evidence="12" id="KW-0325">Glycoprotein</keyword>
<dbReference type="GO" id="GO:0042973">
    <property type="term" value="F:glucan endo-1,3-beta-D-glucosidase activity"/>
    <property type="evidence" value="ECO:0007669"/>
    <property type="project" value="UniProtKB-EC"/>
</dbReference>
<keyword evidence="15" id="KW-0624">Polysaccharide degradation</keyword>
<keyword evidence="7" id="KW-0134">Cell wall</keyword>
<dbReference type="GO" id="GO:0005576">
    <property type="term" value="C:extracellular region"/>
    <property type="evidence" value="ECO:0007669"/>
    <property type="project" value="TreeGrafter"/>
</dbReference>
<evidence type="ECO:0000313" key="21">
    <source>
        <dbReference type="EMBL" id="PVV01107.1"/>
    </source>
</evidence>
<evidence type="ECO:0000256" key="15">
    <source>
        <dbReference type="ARBA" id="ARBA00023326"/>
    </source>
</evidence>
<dbReference type="PANTHER" id="PTHR16631">
    <property type="entry name" value="GLUCAN 1,3-BETA-GLUCOSIDASE"/>
    <property type="match status" value="1"/>
</dbReference>
<comment type="catalytic activity">
    <reaction evidence="1">
        <text>Hydrolysis of (1-&gt;3)-beta-D-glucosidic linkages in (1-&gt;3)-beta-D-glucans.</text>
        <dbReference type="EC" id="3.2.1.39"/>
    </reaction>
</comment>
<evidence type="ECO:0000256" key="18">
    <source>
        <dbReference type="ARBA" id="ARBA00043078"/>
    </source>
</evidence>
<dbReference type="InterPro" id="IPR017853">
    <property type="entry name" value="GH"/>
</dbReference>
<evidence type="ECO:0000256" key="8">
    <source>
        <dbReference type="ARBA" id="ARBA00022525"/>
    </source>
</evidence>
<gene>
    <name evidence="21" type="ORF">BB560_004487</name>
</gene>
<evidence type="ECO:0000313" key="22">
    <source>
        <dbReference type="Proteomes" id="UP000245609"/>
    </source>
</evidence>
<comment type="function">
    <text evidence="16">Glucanases play a role in cell expansion during growth, in cell-cell fusion during mating, and in spore release during sporulation. This enzyme may be involved in beta-glucan degradation. Active on laminarin and lichenan.</text>
</comment>
<feature type="chain" id="PRO_5015754987" description="glucan endo-1,3-beta-D-glucosidase" evidence="20">
    <location>
        <begin position="21"/>
        <end position="378"/>
    </location>
</feature>
<evidence type="ECO:0000256" key="6">
    <source>
        <dbReference type="ARBA" id="ARBA00022475"/>
    </source>
</evidence>
<dbReference type="Pfam" id="PF00332">
    <property type="entry name" value="Glyco_hydro_17"/>
    <property type="match status" value="1"/>
</dbReference>
<dbReference type="EC" id="3.2.1.39" evidence="5"/>
<evidence type="ECO:0000256" key="17">
    <source>
        <dbReference type="ARBA" id="ARBA00042373"/>
    </source>
</evidence>
<dbReference type="InterPro" id="IPR000490">
    <property type="entry name" value="Glyco_hydro_17"/>
</dbReference>
<dbReference type="GO" id="GO:0000272">
    <property type="term" value="P:polysaccharide catabolic process"/>
    <property type="evidence" value="ECO:0007669"/>
    <property type="project" value="UniProtKB-KW"/>
</dbReference>
<dbReference type="GO" id="GO:0009277">
    <property type="term" value="C:fungal-type cell wall"/>
    <property type="evidence" value="ECO:0007669"/>
    <property type="project" value="TreeGrafter"/>
</dbReference>
<evidence type="ECO:0000256" key="5">
    <source>
        <dbReference type="ARBA" id="ARBA00012780"/>
    </source>
</evidence>
<comment type="similarity">
    <text evidence="4 19">Belongs to the glycosyl hydrolase 17 family.</text>
</comment>
<dbReference type="STRING" id="133381.A0A2T9Z9A4"/>
<keyword evidence="22" id="KW-1185">Reference proteome</keyword>
<evidence type="ECO:0000256" key="7">
    <source>
        <dbReference type="ARBA" id="ARBA00022512"/>
    </source>
</evidence>
<keyword evidence="8" id="KW-0964">Secreted</keyword>
<evidence type="ECO:0000256" key="19">
    <source>
        <dbReference type="RuleBase" id="RU004335"/>
    </source>
</evidence>
<accession>A0A2T9Z9A4</accession>
<evidence type="ECO:0000256" key="10">
    <source>
        <dbReference type="ARBA" id="ARBA00022801"/>
    </source>
</evidence>
<evidence type="ECO:0000256" key="11">
    <source>
        <dbReference type="ARBA" id="ARBA00023136"/>
    </source>
</evidence>
<organism evidence="21 22">
    <name type="scientific">Smittium megazygosporum</name>
    <dbReference type="NCBI Taxonomy" id="133381"/>
    <lineage>
        <taxon>Eukaryota</taxon>
        <taxon>Fungi</taxon>
        <taxon>Fungi incertae sedis</taxon>
        <taxon>Zoopagomycota</taxon>
        <taxon>Kickxellomycotina</taxon>
        <taxon>Harpellomycetes</taxon>
        <taxon>Harpellales</taxon>
        <taxon>Legeriomycetaceae</taxon>
        <taxon>Smittium</taxon>
    </lineage>
</organism>
<dbReference type="GO" id="GO:0071555">
    <property type="term" value="P:cell wall organization"/>
    <property type="evidence" value="ECO:0007669"/>
    <property type="project" value="UniProtKB-KW"/>
</dbReference>
<dbReference type="GO" id="GO:0005886">
    <property type="term" value="C:plasma membrane"/>
    <property type="evidence" value="ECO:0007669"/>
    <property type="project" value="UniProtKB-SubCell"/>
</dbReference>
<evidence type="ECO:0000256" key="12">
    <source>
        <dbReference type="ARBA" id="ARBA00023180"/>
    </source>
</evidence>
<evidence type="ECO:0000256" key="4">
    <source>
        <dbReference type="ARBA" id="ARBA00008773"/>
    </source>
</evidence>
<dbReference type="PANTHER" id="PTHR16631:SF17">
    <property type="entry name" value="GLUCAN ENDO-1,3-BETA-GLUCOSIDASE BTGC"/>
    <property type="match status" value="1"/>
</dbReference>
<keyword evidence="10" id="KW-0378">Hydrolase</keyword>
<comment type="subcellular location">
    <subcellularLocation>
        <location evidence="3">Cell membrane</location>
        <topology evidence="3">Single-pass type II membrane protein</topology>
    </subcellularLocation>
    <subcellularLocation>
        <location evidence="2">Secreted</location>
        <location evidence="2">Cell wall</location>
    </subcellularLocation>
</comment>
<dbReference type="SUPFAM" id="SSF51445">
    <property type="entry name" value="(Trans)glycosidases"/>
    <property type="match status" value="1"/>
</dbReference>
<dbReference type="AlphaFoldDB" id="A0A2T9Z9A4"/>
<keyword evidence="11" id="KW-0472">Membrane</keyword>
<sequence length="378" mass="40855">MSNICFFLFVIFAFFFATQSVPVPATPHQNRAAKYGNGSRNFKNYNNRPKRPIPVTVVVPGGFERNIIPNTRRKPVSVNKGQAISIGALGSQRSLYGNGSSDTKFWGLTYSPYNTDGSCSDYKKVLSDLKVILTVTNRIRLYSTDCNQLENVVKAITQNNLPMEVYAGIWISDGAQRASNEIDTLIQVAKTYGSSVIKGISVGNEELFKGSMSESELIASINNARAAFSAAGLAGIPVYTTDTDANFTQNVANACDLIQVNIHTIYDTQRASIDDLASSVVTRVRGVRSKIGGGKKVRIGETGYSSAGSTGARSGSLSSASGYASRTTCLLKSANIEYFYFEAKDAVWKAGASQVEQNFGVFDANFQPKFDVSRLGSC</sequence>
<dbReference type="Gene3D" id="3.20.20.80">
    <property type="entry name" value="Glycosidases"/>
    <property type="match status" value="2"/>
</dbReference>
<keyword evidence="14" id="KW-0961">Cell wall biogenesis/degradation</keyword>
<reference evidence="21 22" key="1">
    <citation type="journal article" date="2018" name="MBio">
        <title>Comparative Genomics Reveals the Core Gene Toolbox for the Fungus-Insect Symbiosis.</title>
        <authorList>
            <person name="Wang Y."/>
            <person name="Stata M."/>
            <person name="Wang W."/>
            <person name="Stajich J.E."/>
            <person name="White M.M."/>
            <person name="Moncalvo J.M."/>
        </authorList>
    </citation>
    <scope>NUCLEOTIDE SEQUENCE [LARGE SCALE GENOMIC DNA]</scope>
    <source>
        <strain evidence="21 22">SC-DP-2</strain>
    </source>
</reference>
<dbReference type="InterPro" id="IPR050732">
    <property type="entry name" value="Beta-glucan_modifiers"/>
</dbReference>
<proteinExistence type="inferred from homology"/>
<dbReference type="EMBL" id="MBFS01001363">
    <property type="protein sequence ID" value="PVV01107.1"/>
    <property type="molecule type" value="Genomic_DNA"/>
</dbReference>
<evidence type="ECO:0000256" key="9">
    <source>
        <dbReference type="ARBA" id="ARBA00022729"/>
    </source>
</evidence>
<evidence type="ECO:0000256" key="20">
    <source>
        <dbReference type="SAM" id="SignalP"/>
    </source>
</evidence>
<evidence type="ECO:0000256" key="2">
    <source>
        <dbReference type="ARBA" id="ARBA00004191"/>
    </source>
</evidence>
<feature type="signal peptide" evidence="20">
    <location>
        <begin position="1"/>
        <end position="20"/>
    </location>
</feature>
<keyword evidence="13" id="KW-0119">Carbohydrate metabolism</keyword>